<dbReference type="AlphaFoldDB" id="C5L2Q7"/>
<keyword evidence="2" id="KW-1185">Reference proteome</keyword>
<dbReference type="GeneID" id="9064881"/>
<gene>
    <name evidence="1" type="ORF">Pmar_PMAR009964</name>
</gene>
<dbReference type="InParanoid" id="C5L2Q7"/>
<proteinExistence type="predicted"/>
<feature type="non-terminal residue" evidence="1">
    <location>
        <position position="1"/>
    </location>
</feature>
<organism evidence="2">
    <name type="scientific">Perkinsus marinus (strain ATCC 50983 / TXsc)</name>
    <dbReference type="NCBI Taxonomy" id="423536"/>
    <lineage>
        <taxon>Eukaryota</taxon>
        <taxon>Sar</taxon>
        <taxon>Alveolata</taxon>
        <taxon>Perkinsozoa</taxon>
        <taxon>Perkinsea</taxon>
        <taxon>Perkinsida</taxon>
        <taxon>Perkinsidae</taxon>
        <taxon>Perkinsus</taxon>
    </lineage>
</organism>
<dbReference type="Proteomes" id="UP000007800">
    <property type="component" value="Unassembled WGS sequence"/>
</dbReference>
<feature type="non-terminal residue" evidence="1">
    <location>
        <position position="62"/>
    </location>
</feature>
<sequence length="62" mass="6849">VKAIRISGPEARAGAALHLSLAEHSPEHVPLASGKYLKLPHVLERECERLVRVQKPIRAYGE</sequence>
<evidence type="ECO:0000313" key="1">
    <source>
        <dbReference type="EMBL" id="EER08972.1"/>
    </source>
</evidence>
<dbReference type="EMBL" id="GG678662">
    <property type="protein sequence ID" value="EER08972.1"/>
    <property type="molecule type" value="Genomic_DNA"/>
</dbReference>
<name>C5L2Q7_PERM5</name>
<accession>C5L2Q7</accession>
<evidence type="ECO:0000313" key="2">
    <source>
        <dbReference type="Proteomes" id="UP000007800"/>
    </source>
</evidence>
<dbReference type="RefSeq" id="XP_002777156.1">
    <property type="nucleotide sequence ID" value="XM_002777110.1"/>
</dbReference>
<protein>
    <submittedName>
        <fullName evidence="1">Uncharacterized protein</fullName>
    </submittedName>
</protein>
<reference evidence="1 2" key="1">
    <citation type="submission" date="2008-07" db="EMBL/GenBank/DDBJ databases">
        <authorList>
            <person name="El-Sayed N."/>
            <person name="Caler E."/>
            <person name="Inman J."/>
            <person name="Amedeo P."/>
            <person name="Hass B."/>
            <person name="Wortman J."/>
        </authorList>
    </citation>
    <scope>NUCLEOTIDE SEQUENCE [LARGE SCALE GENOMIC DNA]</scope>
    <source>
        <strain evidence="2">ATCC 50983 / TXsc</strain>
    </source>
</reference>